<dbReference type="GO" id="GO:0003887">
    <property type="term" value="F:DNA-directed DNA polymerase activity"/>
    <property type="evidence" value="ECO:0007669"/>
    <property type="project" value="UniProtKB-KW"/>
</dbReference>
<keyword evidence="5" id="KW-0235">DNA replication</keyword>
<dbReference type="Pfam" id="PF14791">
    <property type="entry name" value="DNA_pol_B_thumb"/>
    <property type="match status" value="1"/>
</dbReference>
<dbReference type="Pfam" id="PF10391">
    <property type="entry name" value="DNA_pol_lambd_f"/>
    <property type="match status" value="1"/>
</dbReference>
<evidence type="ECO:0000256" key="5">
    <source>
        <dbReference type="ARBA" id="ARBA00022705"/>
    </source>
</evidence>
<dbReference type="EMBL" id="MN738838">
    <property type="protein sequence ID" value="QHT39118.1"/>
    <property type="molecule type" value="Genomic_DNA"/>
</dbReference>
<dbReference type="GO" id="GO:0006303">
    <property type="term" value="P:double-strand break repair via nonhomologous end joining"/>
    <property type="evidence" value="ECO:0007669"/>
    <property type="project" value="TreeGrafter"/>
</dbReference>
<dbReference type="InterPro" id="IPR028207">
    <property type="entry name" value="DNA_pol_B_palm_palm"/>
</dbReference>
<dbReference type="GO" id="GO:0005524">
    <property type="term" value="F:ATP binding"/>
    <property type="evidence" value="ECO:0007669"/>
    <property type="project" value="InterPro"/>
</dbReference>
<dbReference type="PRINTS" id="PR00869">
    <property type="entry name" value="DNAPOLX"/>
</dbReference>
<dbReference type="InterPro" id="IPR018944">
    <property type="entry name" value="DNA_pol_lambd_fingers_domain"/>
</dbReference>
<dbReference type="InterPro" id="IPR029398">
    <property type="entry name" value="PolB_thumb"/>
</dbReference>
<dbReference type="PANTHER" id="PTHR11276:SF28">
    <property type="entry name" value="DNA POLYMERASE LAMBDA"/>
    <property type="match status" value="1"/>
</dbReference>
<dbReference type="InterPro" id="IPR012310">
    <property type="entry name" value="DNA_ligase_ATP-dep_cent"/>
</dbReference>
<dbReference type="InterPro" id="IPR037160">
    <property type="entry name" value="DNA_Pol_thumb_sf"/>
</dbReference>
<evidence type="ECO:0000256" key="8">
    <source>
        <dbReference type="ARBA" id="ARBA00023204"/>
    </source>
</evidence>
<dbReference type="Gene3D" id="3.30.460.10">
    <property type="entry name" value="Beta Polymerase, domain 2"/>
    <property type="match status" value="1"/>
</dbReference>
<dbReference type="CDD" id="cd08041">
    <property type="entry name" value="OBF_kDNA_ligase_like"/>
    <property type="match status" value="1"/>
</dbReference>
<dbReference type="GO" id="GO:0003677">
    <property type="term" value="F:DNA binding"/>
    <property type="evidence" value="ECO:0007669"/>
    <property type="project" value="InterPro"/>
</dbReference>
<dbReference type="InterPro" id="IPR043519">
    <property type="entry name" value="NT_sf"/>
</dbReference>
<dbReference type="Gene3D" id="3.30.210.10">
    <property type="entry name" value="DNA polymerase, thumb domain"/>
    <property type="match status" value="1"/>
</dbReference>
<feature type="domain" description="DNA-directed DNA polymerase X" evidence="10">
    <location>
        <begin position="334"/>
        <end position="643"/>
    </location>
</feature>
<keyword evidence="2" id="KW-0237">DNA synthesis</keyword>
<protein>
    <recommendedName>
        <fullName evidence="1">DNA-directed DNA polymerase</fullName>
        <ecNumber evidence="1">2.7.7.7</ecNumber>
    </recommendedName>
</protein>
<dbReference type="Pfam" id="PF01068">
    <property type="entry name" value="DNA_ligase_A_M"/>
    <property type="match status" value="1"/>
</dbReference>
<dbReference type="PRINTS" id="PR00870">
    <property type="entry name" value="DNAPOLXBETA"/>
</dbReference>
<dbReference type="SUPFAM" id="SSF81585">
    <property type="entry name" value="PsbU/PolX domain-like"/>
    <property type="match status" value="1"/>
</dbReference>
<dbReference type="GO" id="GO:0006310">
    <property type="term" value="P:DNA recombination"/>
    <property type="evidence" value="ECO:0007669"/>
    <property type="project" value="InterPro"/>
</dbReference>
<dbReference type="Gene3D" id="3.30.470.30">
    <property type="entry name" value="DNA ligase/mRNA capping enzyme"/>
    <property type="match status" value="1"/>
</dbReference>
<dbReference type="InterPro" id="IPR010996">
    <property type="entry name" value="HHH_MUS81"/>
</dbReference>
<dbReference type="Gene3D" id="1.10.150.110">
    <property type="entry name" value="DNA polymerase beta, N-terminal domain-like"/>
    <property type="match status" value="1"/>
</dbReference>
<keyword evidence="6" id="KW-0227">DNA damage</keyword>
<keyword evidence="4" id="KW-0548">Nucleotidyltransferase</keyword>
<dbReference type="Gene3D" id="2.40.50.140">
    <property type="entry name" value="Nucleic acid-binding proteins"/>
    <property type="match status" value="1"/>
</dbReference>
<dbReference type="CDD" id="cd07896">
    <property type="entry name" value="Adenylation_kDNA_ligase_like"/>
    <property type="match status" value="1"/>
</dbReference>
<dbReference type="GO" id="GO:0003910">
    <property type="term" value="F:DNA ligase (ATP) activity"/>
    <property type="evidence" value="ECO:0007669"/>
    <property type="project" value="InterPro"/>
</dbReference>
<evidence type="ECO:0000256" key="2">
    <source>
        <dbReference type="ARBA" id="ARBA00022634"/>
    </source>
</evidence>
<dbReference type="SUPFAM" id="SSF56091">
    <property type="entry name" value="DNA ligase/mRNA capping enzyme, catalytic domain"/>
    <property type="match status" value="1"/>
</dbReference>
<dbReference type="SUPFAM" id="SSF81301">
    <property type="entry name" value="Nucleotidyltransferase"/>
    <property type="match status" value="1"/>
</dbReference>
<dbReference type="CDD" id="cd00141">
    <property type="entry name" value="NT_POLXc"/>
    <property type="match status" value="1"/>
</dbReference>
<dbReference type="InterPro" id="IPR027421">
    <property type="entry name" value="DNA_pol_lamdba_lyase_dom_sf"/>
</dbReference>
<dbReference type="InterPro" id="IPR002008">
    <property type="entry name" value="DNA_pol_X_beta-like"/>
</dbReference>
<dbReference type="Pfam" id="PF14716">
    <property type="entry name" value="HHH_8"/>
    <property type="match status" value="1"/>
</dbReference>
<keyword evidence="3" id="KW-0808">Transferase</keyword>
<dbReference type="Gene3D" id="3.30.1490.70">
    <property type="match status" value="1"/>
</dbReference>
<dbReference type="EC" id="2.7.7.7" evidence="1"/>
<dbReference type="AlphaFoldDB" id="A0A6C0FBQ8"/>
<dbReference type="GO" id="GO:0005634">
    <property type="term" value="C:nucleus"/>
    <property type="evidence" value="ECO:0007669"/>
    <property type="project" value="TreeGrafter"/>
</dbReference>
<keyword evidence="8" id="KW-0234">DNA repair</keyword>
<dbReference type="SMART" id="SM00483">
    <property type="entry name" value="POLXc"/>
    <property type="match status" value="1"/>
</dbReference>
<dbReference type="Pfam" id="PF14743">
    <property type="entry name" value="DNA_ligase_OB_2"/>
    <property type="match status" value="1"/>
</dbReference>
<evidence type="ECO:0000256" key="3">
    <source>
        <dbReference type="ARBA" id="ARBA00022679"/>
    </source>
</evidence>
<dbReference type="InterPro" id="IPR029319">
    <property type="entry name" value="DNA_ligase_OB"/>
</dbReference>
<sequence length="644" mass="74841">MTTKKMNVMLAKEWEIGMTLKKDDSKYATPPRGWIISEKFDGYRALFCYEDDGEGPVGKFYSRNGKPFIPPEWFLESMPPPELLGKKILDGELWAGRDNFQLMGIVRKKVPIPEEWLQIQYQVYDITNGEGGFLERLKDLKRIVNFTSKSWALRLKNEEFYIPDDSKIEPPLVFAEQKRVTGEKMMKEFYQNIIDNGGEGVMIKHPLSAYCDGRSSYMLKVKPTFDREAEIIDYKMGDPDSKYNGMLGSFICRPLKNHDTYMSVDQDDEHIFTLSGMDDKTRKNYKRTHPIGTIITYECSGFTDKGVPRFGRYVRIRDDVIVKEHVVDADSREILDKVVSIFNYLEKYYKGNYDTFRAKTYMSVNKALKGLSKDTELDAKHLKSVKGIGQGTIDRIKEIVDTGTLQEYEKIKDKKSPLEDFLKIHGVGKQHAKKLFSAGFRCIDDLRKCENINDHLNDTQLKGLQYHDDMQVRIPYEEIQKHEVYLKDTLKKIDPRAELTIAGSYRRKRPDSGDIDLLLKAPNKKSYEKFIDTLTKEGYLTCMLARGQKKYMGMGKIDISPCHRRIDIMYTKPGEYPFAILYFTGSGDFNVRMRDDALKQGYTMNEYSIKHTDSGEIVDKVFREEKEIFDFLGYDYLEPEDRIQ</sequence>
<dbReference type="InterPro" id="IPR022312">
    <property type="entry name" value="DNA_pol_X"/>
</dbReference>
<evidence type="ECO:0000256" key="4">
    <source>
        <dbReference type="ARBA" id="ARBA00022695"/>
    </source>
</evidence>
<dbReference type="SUPFAM" id="SSF50249">
    <property type="entry name" value="Nucleic acid-binding proteins"/>
    <property type="match status" value="1"/>
</dbReference>
<dbReference type="Gene3D" id="1.10.150.20">
    <property type="entry name" value="5' to 3' exonuclease, C-terminal subdomain"/>
    <property type="match status" value="1"/>
</dbReference>
<evidence type="ECO:0000256" key="1">
    <source>
        <dbReference type="ARBA" id="ARBA00012417"/>
    </source>
</evidence>
<evidence type="ECO:0000313" key="11">
    <source>
        <dbReference type="EMBL" id="QHT39118.1"/>
    </source>
</evidence>
<dbReference type="SUPFAM" id="SSF47802">
    <property type="entry name" value="DNA polymerase beta, N-terminal domain-like"/>
    <property type="match status" value="1"/>
</dbReference>
<reference evidence="11" key="1">
    <citation type="journal article" date="2020" name="Nature">
        <title>Giant virus diversity and host interactions through global metagenomics.</title>
        <authorList>
            <person name="Schulz F."/>
            <person name="Roux S."/>
            <person name="Paez-Espino D."/>
            <person name="Jungbluth S."/>
            <person name="Walsh D.A."/>
            <person name="Denef V.J."/>
            <person name="McMahon K.D."/>
            <person name="Konstantinidis K.T."/>
            <person name="Eloe-Fadrosh E.A."/>
            <person name="Kyrpides N.C."/>
            <person name="Woyke T."/>
        </authorList>
    </citation>
    <scope>NUCLEOTIDE SEQUENCE</scope>
    <source>
        <strain evidence="11">GVMAG-S-ERX556126-94</strain>
    </source>
</reference>
<comment type="catalytic activity">
    <reaction evidence="9">
        <text>DNA(n) + a 2'-deoxyribonucleoside 5'-triphosphate = DNA(n+1) + diphosphate</text>
        <dbReference type="Rhea" id="RHEA:22508"/>
        <dbReference type="Rhea" id="RHEA-COMP:17339"/>
        <dbReference type="Rhea" id="RHEA-COMP:17340"/>
        <dbReference type="ChEBI" id="CHEBI:33019"/>
        <dbReference type="ChEBI" id="CHEBI:61560"/>
        <dbReference type="ChEBI" id="CHEBI:173112"/>
        <dbReference type="EC" id="2.7.7.7"/>
    </reaction>
</comment>
<keyword evidence="7" id="KW-0239">DNA-directed DNA polymerase</keyword>
<proteinExistence type="predicted"/>
<evidence type="ECO:0000256" key="9">
    <source>
        <dbReference type="ARBA" id="ARBA00049244"/>
    </source>
</evidence>
<dbReference type="Pfam" id="PF14792">
    <property type="entry name" value="DNA_pol_B_palm"/>
    <property type="match status" value="1"/>
</dbReference>
<organism evidence="11">
    <name type="scientific">viral metagenome</name>
    <dbReference type="NCBI Taxonomy" id="1070528"/>
    <lineage>
        <taxon>unclassified sequences</taxon>
        <taxon>metagenomes</taxon>
        <taxon>organismal metagenomes</taxon>
    </lineage>
</organism>
<evidence type="ECO:0000256" key="7">
    <source>
        <dbReference type="ARBA" id="ARBA00022932"/>
    </source>
</evidence>
<dbReference type="PANTHER" id="PTHR11276">
    <property type="entry name" value="DNA POLYMERASE TYPE-X FAMILY MEMBER"/>
    <property type="match status" value="1"/>
</dbReference>
<dbReference type="InterPro" id="IPR002054">
    <property type="entry name" value="DNA-dir_DNA_pol_X"/>
</dbReference>
<dbReference type="InterPro" id="IPR012340">
    <property type="entry name" value="NA-bd_OB-fold"/>
</dbReference>
<accession>A0A6C0FBQ8</accession>
<evidence type="ECO:0000256" key="6">
    <source>
        <dbReference type="ARBA" id="ARBA00022763"/>
    </source>
</evidence>
<evidence type="ECO:0000259" key="10">
    <source>
        <dbReference type="SMART" id="SM00483"/>
    </source>
</evidence>
<name>A0A6C0FBQ8_9ZZZZ</name>